<feature type="region of interest" description="Disordered" evidence="1">
    <location>
        <begin position="44"/>
        <end position="79"/>
    </location>
</feature>
<gene>
    <name evidence="2" type="ORF">CYNAS_LOCUS909</name>
</gene>
<dbReference type="Proteomes" id="UP001176961">
    <property type="component" value="Unassembled WGS sequence"/>
</dbReference>
<dbReference type="EMBL" id="CATQJL010000001">
    <property type="protein sequence ID" value="CAJ0588926.1"/>
    <property type="molecule type" value="Genomic_DNA"/>
</dbReference>
<feature type="compositionally biased region" description="Basic and acidic residues" evidence="1">
    <location>
        <begin position="57"/>
        <end position="69"/>
    </location>
</feature>
<dbReference type="AlphaFoldDB" id="A0AA36DJN1"/>
<protein>
    <submittedName>
        <fullName evidence="2">Uncharacterized protein</fullName>
    </submittedName>
</protein>
<keyword evidence="3" id="KW-1185">Reference proteome</keyword>
<comment type="caution">
    <text evidence="2">The sequence shown here is derived from an EMBL/GenBank/DDBJ whole genome shotgun (WGS) entry which is preliminary data.</text>
</comment>
<sequence length="258" mass="29924">MQRTSPAATRSRAAKRVYAKPRALLNITSPRVVEERAVPTEEVPIAMEEEVPQGNVYERREFHEERTEQRPASPPLPSTLHDCISAGVLHVNLLKELDDWSPRKKDNAYVQVSALYRHILQRICNPPERIREYSLRINTLKGRDLKLKSLPRGVTDILIEMVEDMLGYGHEELEQFRQTDLQESPWYQNLGSTEQERKQNLADLKEEKKNWRPQLFKSLQLALRDVRSYSYEAGRWIANPRKRGAPGEVDENTVPCSQ</sequence>
<evidence type="ECO:0000313" key="3">
    <source>
        <dbReference type="Proteomes" id="UP001176961"/>
    </source>
</evidence>
<organism evidence="2 3">
    <name type="scientific">Cylicocyclus nassatus</name>
    <name type="common">Nematode worm</name>
    <dbReference type="NCBI Taxonomy" id="53992"/>
    <lineage>
        <taxon>Eukaryota</taxon>
        <taxon>Metazoa</taxon>
        <taxon>Ecdysozoa</taxon>
        <taxon>Nematoda</taxon>
        <taxon>Chromadorea</taxon>
        <taxon>Rhabditida</taxon>
        <taxon>Rhabditina</taxon>
        <taxon>Rhabditomorpha</taxon>
        <taxon>Strongyloidea</taxon>
        <taxon>Strongylidae</taxon>
        <taxon>Cylicocyclus</taxon>
    </lineage>
</organism>
<evidence type="ECO:0000313" key="2">
    <source>
        <dbReference type="EMBL" id="CAJ0588926.1"/>
    </source>
</evidence>
<name>A0AA36DJN1_CYLNA</name>
<proteinExistence type="predicted"/>
<reference evidence="2" key="1">
    <citation type="submission" date="2023-07" db="EMBL/GenBank/DDBJ databases">
        <authorList>
            <consortium name="CYATHOMIX"/>
        </authorList>
    </citation>
    <scope>NUCLEOTIDE SEQUENCE</scope>
    <source>
        <strain evidence="2">N/A</strain>
    </source>
</reference>
<evidence type="ECO:0000256" key="1">
    <source>
        <dbReference type="SAM" id="MobiDB-lite"/>
    </source>
</evidence>
<accession>A0AA36DJN1</accession>